<dbReference type="InterPro" id="IPR016186">
    <property type="entry name" value="C-type_lectin-like/link_sf"/>
</dbReference>
<feature type="non-terminal residue" evidence="10">
    <location>
        <position position="92"/>
    </location>
</feature>
<evidence type="ECO:0000313" key="11">
    <source>
        <dbReference type="Proteomes" id="UP001476798"/>
    </source>
</evidence>
<keyword evidence="7" id="KW-1015">Disulfide bond</keyword>
<gene>
    <name evidence="10" type="ORF">GOODEAATRI_015181</name>
</gene>
<proteinExistence type="predicted"/>
<dbReference type="InterPro" id="IPR050691">
    <property type="entry name" value="Hyaluronan_bind_Proteoglycan"/>
</dbReference>
<dbReference type="Pfam" id="PF00193">
    <property type="entry name" value="Xlink"/>
    <property type="match status" value="1"/>
</dbReference>
<keyword evidence="2" id="KW-0964">Secreted</keyword>
<feature type="domain" description="Link" evidence="9">
    <location>
        <begin position="28"/>
        <end position="92"/>
    </location>
</feature>
<comment type="subcellular location">
    <subcellularLocation>
        <location evidence="1">Secreted</location>
        <location evidence="1">Extracellular space</location>
        <location evidence="1">Extracellular matrix</location>
    </subcellularLocation>
</comment>
<accession>A0ABV0PP29</accession>
<reference evidence="10 11" key="1">
    <citation type="submission" date="2021-06" db="EMBL/GenBank/DDBJ databases">
        <authorList>
            <person name="Palmer J.M."/>
        </authorList>
    </citation>
    <scope>NUCLEOTIDE SEQUENCE [LARGE SCALE GENOMIC DNA]</scope>
    <source>
        <strain evidence="10 11">GA_2019</strain>
        <tissue evidence="10">Muscle</tissue>
    </source>
</reference>
<dbReference type="SUPFAM" id="SSF56436">
    <property type="entry name" value="C-type lectin-like"/>
    <property type="match status" value="2"/>
</dbReference>
<evidence type="ECO:0000259" key="9">
    <source>
        <dbReference type="PROSITE" id="PS50963"/>
    </source>
</evidence>
<comment type="caution">
    <text evidence="10">The sequence shown here is derived from an EMBL/GenBank/DDBJ whole genome shotgun (WGS) entry which is preliminary data.</text>
</comment>
<organism evidence="10 11">
    <name type="scientific">Goodea atripinnis</name>
    <dbReference type="NCBI Taxonomy" id="208336"/>
    <lineage>
        <taxon>Eukaryota</taxon>
        <taxon>Metazoa</taxon>
        <taxon>Chordata</taxon>
        <taxon>Craniata</taxon>
        <taxon>Vertebrata</taxon>
        <taxon>Euteleostomi</taxon>
        <taxon>Actinopterygii</taxon>
        <taxon>Neopterygii</taxon>
        <taxon>Teleostei</taxon>
        <taxon>Neoteleostei</taxon>
        <taxon>Acanthomorphata</taxon>
        <taxon>Ovalentaria</taxon>
        <taxon>Atherinomorphae</taxon>
        <taxon>Cyprinodontiformes</taxon>
        <taxon>Goodeidae</taxon>
        <taxon>Goodea</taxon>
    </lineage>
</organism>
<dbReference type="PROSITE" id="PS50963">
    <property type="entry name" value="LINK_2"/>
    <property type="match status" value="1"/>
</dbReference>
<name>A0ABV0PP29_9TELE</name>
<evidence type="ECO:0000256" key="8">
    <source>
        <dbReference type="PROSITE-ProRule" id="PRU00323"/>
    </source>
</evidence>
<evidence type="ECO:0000313" key="10">
    <source>
        <dbReference type="EMBL" id="MEQ2185143.1"/>
    </source>
</evidence>
<evidence type="ECO:0000256" key="6">
    <source>
        <dbReference type="ARBA" id="ARBA00022837"/>
    </source>
</evidence>
<evidence type="ECO:0000256" key="2">
    <source>
        <dbReference type="ARBA" id="ARBA00022525"/>
    </source>
</evidence>
<dbReference type="PANTHER" id="PTHR22804:SF6">
    <property type="entry name" value="VERSICAN CORE PROTEIN"/>
    <property type="match status" value="1"/>
</dbReference>
<dbReference type="InterPro" id="IPR000538">
    <property type="entry name" value="Link_dom"/>
</dbReference>
<evidence type="ECO:0000256" key="1">
    <source>
        <dbReference type="ARBA" id="ARBA00004498"/>
    </source>
</evidence>
<evidence type="ECO:0000256" key="4">
    <source>
        <dbReference type="ARBA" id="ARBA00022536"/>
    </source>
</evidence>
<keyword evidence="4" id="KW-0245">EGF-like domain</keyword>
<dbReference type="SMART" id="SM00445">
    <property type="entry name" value="LINK"/>
    <property type="match status" value="1"/>
</dbReference>
<evidence type="ECO:0000256" key="7">
    <source>
        <dbReference type="ARBA" id="ARBA00023157"/>
    </source>
</evidence>
<dbReference type="PANTHER" id="PTHR22804">
    <property type="entry name" value="AGGRECAN/VERSICAN PROTEOGLYCAN"/>
    <property type="match status" value="1"/>
</dbReference>
<dbReference type="Gene3D" id="3.10.100.10">
    <property type="entry name" value="Mannose-Binding Protein A, subunit A"/>
    <property type="match status" value="1"/>
</dbReference>
<keyword evidence="6" id="KW-0106">Calcium</keyword>
<dbReference type="InterPro" id="IPR016187">
    <property type="entry name" value="CTDL_fold"/>
</dbReference>
<protein>
    <recommendedName>
        <fullName evidence="9">Link domain-containing protein</fullName>
    </recommendedName>
</protein>
<evidence type="ECO:0000256" key="3">
    <source>
        <dbReference type="ARBA" id="ARBA00022530"/>
    </source>
</evidence>
<keyword evidence="5" id="KW-0677">Repeat</keyword>
<comment type="caution">
    <text evidence="8">Lacks conserved residue(s) required for the propagation of feature annotation.</text>
</comment>
<evidence type="ECO:0000256" key="5">
    <source>
        <dbReference type="ARBA" id="ARBA00022737"/>
    </source>
</evidence>
<sequence>MVPGVRTYGVRNPLETYDVYCYVDKLDGEVFYAPAGDKLTFLEAIEECKKHKAILASTGQLHAAWRMGLDRCDYGWLSDGSVRHPVTLPRIP</sequence>
<dbReference type="EMBL" id="JAHRIO010081074">
    <property type="protein sequence ID" value="MEQ2185143.1"/>
    <property type="molecule type" value="Genomic_DNA"/>
</dbReference>
<keyword evidence="11" id="KW-1185">Reference proteome</keyword>
<keyword evidence="3" id="KW-0272">Extracellular matrix</keyword>
<dbReference type="Proteomes" id="UP001476798">
    <property type="component" value="Unassembled WGS sequence"/>
</dbReference>